<accession>A0A420YF97</accession>
<comment type="caution">
    <text evidence="6">The sequence shown here is derived from an EMBL/GenBank/DDBJ whole genome shotgun (WGS) entry which is preliminary data.</text>
</comment>
<reference evidence="6 7" key="1">
    <citation type="submission" date="2018-08" db="EMBL/GenBank/DDBJ databases">
        <title>Draft genome of the lignicolous fungus Coniochaeta pulveracea.</title>
        <authorList>
            <person name="Borstlap C.J."/>
            <person name="De Witt R.N."/>
            <person name="Botha A."/>
            <person name="Volschenk H."/>
        </authorList>
    </citation>
    <scope>NUCLEOTIDE SEQUENCE [LARGE SCALE GENOMIC DNA]</scope>
    <source>
        <strain evidence="6 7">CAB683</strain>
    </source>
</reference>
<organism evidence="6 7">
    <name type="scientific">Coniochaeta pulveracea</name>
    <dbReference type="NCBI Taxonomy" id="177199"/>
    <lineage>
        <taxon>Eukaryota</taxon>
        <taxon>Fungi</taxon>
        <taxon>Dikarya</taxon>
        <taxon>Ascomycota</taxon>
        <taxon>Pezizomycotina</taxon>
        <taxon>Sordariomycetes</taxon>
        <taxon>Sordariomycetidae</taxon>
        <taxon>Coniochaetales</taxon>
        <taxon>Coniochaetaceae</taxon>
        <taxon>Coniochaeta</taxon>
    </lineage>
</organism>
<dbReference type="InterPro" id="IPR016166">
    <property type="entry name" value="FAD-bd_PCMH"/>
</dbReference>
<evidence type="ECO:0000313" key="7">
    <source>
        <dbReference type="Proteomes" id="UP000275385"/>
    </source>
</evidence>
<keyword evidence="7" id="KW-1185">Reference proteome</keyword>
<dbReference type="GO" id="GO:0071949">
    <property type="term" value="F:FAD binding"/>
    <property type="evidence" value="ECO:0007669"/>
    <property type="project" value="InterPro"/>
</dbReference>
<dbReference type="AlphaFoldDB" id="A0A420YF97"/>
<dbReference type="InterPro" id="IPR006094">
    <property type="entry name" value="Oxid_FAD_bind_N"/>
</dbReference>
<sequence>MSVSPIISMAMSIEFCEGNPHSSQAMASKLAFSFVWATSLFRGTGPCHSLCEIVDRSIPNRTTFPDNPRYNTAQSSYYSGQESELEPQCIFSPTHASEVSRFIKLVTSVSSDTPTLFAIRGGGHAVFSGAANVHHGITIDLRGLNSLARSEDRKLATIGAGAIWSEVYPQLVPYNVTVMGGRVAGVGAGGFLTGGGISHLSRRHGWACDNVVGYEIVLANGDIVYATASSYPDLWLALKGGSNNFGIVTRFDLATRPLGTMWGGTLMFDYTPSLLDAQAKAFSDFMSPTNFDDAADMFVALFFLGTSKTYAAGNVLYYGKPVANPPVYQPFTAIPSPTYNTLRTTNVSDLSTEQASTLPIAANRAINMVYSFKNPSAEVYSELFQTWEDGTKPLADVAGIQITLLLQPHPVTDGQNSLGLLAGGEDVVMSVITVSYADRGDDELVRKGLQAIIDKHEEVLQRGEVYIPWKYLNYADKLQDPIGSYGEKVKARLQAVSRKYDPDGFFQTRVPGGFKLFD</sequence>
<dbReference type="Pfam" id="PF01565">
    <property type="entry name" value="FAD_binding_4"/>
    <property type="match status" value="1"/>
</dbReference>
<keyword evidence="4" id="KW-0560">Oxidoreductase</keyword>
<dbReference type="PANTHER" id="PTHR42973">
    <property type="entry name" value="BINDING OXIDOREDUCTASE, PUTATIVE (AFU_ORTHOLOGUE AFUA_1G17690)-RELATED"/>
    <property type="match status" value="1"/>
</dbReference>
<evidence type="ECO:0000313" key="6">
    <source>
        <dbReference type="EMBL" id="RKU46360.1"/>
    </source>
</evidence>
<dbReference type="PANTHER" id="PTHR42973:SF22">
    <property type="entry name" value="FAD-BINDING PCMH-TYPE DOMAIN-CONTAINING PROTEIN-RELATED"/>
    <property type="match status" value="1"/>
</dbReference>
<dbReference type="STRING" id="177199.A0A420YF97"/>
<dbReference type="PROSITE" id="PS51387">
    <property type="entry name" value="FAD_PCMH"/>
    <property type="match status" value="1"/>
</dbReference>
<keyword evidence="3" id="KW-0274">FAD</keyword>
<evidence type="ECO:0000256" key="1">
    <source>
        <dbReference type="ARBA" id="ARBA00005466"/>
    </source>
</evidence>
<protein>
    <recommendedName>
        <fullName evidence="5">FAD-binding PCMH-type domain-containing protein</fullName>
    </recommendedName>
</protein>
<dbReference type="OrthoDB" id="2151789at2759"/>
<dbReference type="SUPFAM" id="SSF56176">
    <property type="entry name" value="FAD-binding/transporter-associated domain-like"/>
    <property type="match status" value="1"/>
</dbReference>
<evidence type="ECO:0000256" key="4">
    <source>
        <dbReference type="ARBA" id="ARBA00023002"/>
    </source>
</evidence>
<dbReference type="InterPro" id="IPR050416">
    <property type="entry name" value="FAD-linked_Oxidoreductase"/>
</dbReference>
<proteinExistence type="inferred from homology"/>
<evidence type="ECO:0000256" key="2">
    <source>
        <dbReference type="ARBA" id="ARBA00022630"/>
    </source>
</evidence>
<dbReference type="InterPro" id="IPR036318">
    <property type="entry name" value="FAD-bd_PCMH-like_sf"/>
</dbReference>
<dbReference type="GO" id="GO:0016491">
    <property type="term" value="F:oxidoreductase activity"/>
    <property type="evidence" value="ECO:0007669"/>
    <property type="project" value="UniProtKB-KW"/>
</dbReference>
<gene>
    <name evidence="6" type="ORF">DL546_002555</name>
</gene>
<feature type="domain" description="FAD-binding PCMH-type" evidence="5">
    <location>
        <begin position="83"/>
        <end position="258"/>
    </location>
</feature>
<evidence type="ECO:0000256" key="3">
    <source>
        <dbReference type="ARBA" id="ARBA00022827"/>
    </source>
</evidence>
<comment type="similarity">
    <text evidence="1">Belongs to the oxygen-dependent FAD-linked oxidoreductase family.</text>
</comment>
<keyword evidence="2" id="KW-0285">Flavoprotein</keyword>
<name>A0A420YF97_9PEZI</name>
<dbReference type="Proteomes" id="UP000275385">
    <property type="component" value="Unassembled WGS sequence"/>
</dbReference>
<dbReference type="EMBL" id="QVQW01000014">
    <property type="protein sequence ID" value="RKU46360.1"/>
    <property type="molecule type" value="Genomic_DNA"/>
</dbReference>
<dbReference type="InterPro" id="IPR016169">
    <property type="entry name" value="FAD-bd_PCMH_sub2"/>
</dbReference>
<dbReference type="Gene3D" id="3.30.465.10">
    <property type="match status" value="1"/>
</dbReference>
<evidence type="ECO:0000259" key="5">
    <source>
        <dbReference type="PROSITE" id="PS51387"/>
    </source>
</evidence>